<name>C6H3F5_AJECH</name>
<dbReference type="Proteomes" id="UP000002624">
    <property type="component" value="Unassembled WGS sequence"/>
</dbReference>
<dbReference type="AlphaFoldDB" id="C6H3F5"/>
<evidence type="ECO:0000313" key="2">
    <source>
        <dbReference type="Proteomes" id="UP000002624"/>
    </source>
</evidence>
<dbReference type="HOGENOM" id="CLU_1474769_0_0_1"/>
<dbReference type="VEuPathDB" id="FungiDB:HCDG_01208"/>
<protein>
    <submittedName>
        <fullName evidence="1">Uncharacterized protein</fullName>
    </submittedName>
</protein>
<organism evidence="1 2">
    <name type="scientific">Ajellomyces capsulatus (strain H143)</name>
    <name type="common">Darling's disease fungus</name>
    <name type="synonym">Histoplasma capsulatum</name>
    <dbReference type="NCBI Taxonomy" id="544712"/>
    <lineage>
        <taxon>Eukaryota</taxon>
        <taxon>Fungi</taxon>
        <taxon>Dikarya</taxon>
        <taxon>Ascomycota</taxon>
        <taxon>Pezizomycotina</taxon>
        <taxon>Eurotiomycetes</taxon>
        <taxon>Eurotiomycetidae</taxon>
        <taxon>Onygenales</taxon>
        <taxon>Ajellomycetaceae</taxon>
        <taxon>Histoplasma</taxon>
    </lineage>
</organism>
<dbReference type="EMBL" id="GG692419">
    <property type="protein sequence ID" value="EER45629.1"/>
    <property type="molecule type" value="Genomic_DNA"/>
</dbReference>
<accession>C6H3F5</accession>
<sequence>MRPGSKASSTSHQSITLRIWEILLQSWLQDFAHPAHMLSIGFSARQSCIRRRPARSFGLAICQEHGQIAFLDNVLIRQGKIDLVHIPQWVLLTYHQICDRIQSKAGDIVERQQYIHGRISNAVEYERTITFRGALTRISDPTRVIPTEPPRRNITKDETHAVPAGLEVEVIDGWVTLTKSAAT</sequence>
<proteinExistence type="predicted"/>
<evidence type="ECO:0000313" key="1">
    <source>
        <dbReference type="EMBL" id="EER45629.1"/>
    </source>
</evidence>
<gene>
    <name evidence="1" type="ORF">HCDG_01208</name>
</gene>
<reference evidence="2" key="1">
    <citation type="submission" date="2009-05" db="EMBL/GenBank/DDBJ databases">
        <title>The genome sequence of Ajellomyces capsulatus strain H143.</title>
        <authorList>
            <person name="Champion M."/>
            <person name="Cuomo C.A."/>
            <person name="Ma L.-J."/>
            <person name="Henn M.R."/>
            <person name="Sil A."/>
            <person name="Goldman B."/>
            <person name="Young S.K."/>
            <person name="Kodira C.D."/>
            <person name="Zeng Q."/>
            <person name="Koehrsen M."/>
            <person name="Alvarado L."/>
            <person name="Berlin A.M."/>
            <person name="Borenstein D."/>
            <person name="Chen Z."/>
            <person name="Engels R."/>
            <person name="Freedman E."/>
            <person name="Gellesch M."/>
            <person name="Goldberg J."/>
            <person name="Griggs A."/>
            <person name="Gujja S."/>
            <person name="Heiman D.I."/>
            <person name="Hepburn T.A."/>
            <person name="Howarth C."/>
            <person name="Jen D."/>
            <person name="Larson L."/>
            <person name="Lewis B."/>
            <person name="Mehta T."/>
            <person name="Park D."/>
            <person name="Pearson M."/>
            <person name="Roberts A."/>
            <person name="Saif S."/>
            <person name="Shea T.D."/>
            <person name="Shenoy N."/>
            <person name="Sisk P."/>
            <person name="Stolte C."/>
            <person name="Sykes S."/>
            <person name="Walk T."/>
            <person name="White J."/>
            <person name="Yandava C."/>
            <person name="Klein B."/>
            <person name="McEwen J.G."/>
            <person name="Puccia R."/>
            <person name="Goldman G.H."/>
            <person name="Felipe M.S."/>
            <person name="Nino-Vega G."/>
            <person name="San-Blas G."/>
            <person name="Taylor J.W."/>
            <person name="Mendoza L."/>
            <person name="Galagan J.E."/>
            <person name="Nusbaum C."/>
            <person name="Birren B.W."/>
        </authorList>
    </citation>
    <scope>NUCLEOTIDE SEQUENCE [LARGE SCALE GENOMIC DNA]</scope>
    <source>
        <strain evidence="2">H143</strain>
    </source>
</reference>